<dbReference type="Pfam" id="PF00497">
    <property type="entry name" value="SBP_bac_3"/>
    <property type="match status" value="1"/>
</dbReference>
<sequence>MKIAKLFAAAAVLALTAATAQAEIKTVRIGTEGAYPPFNSTDSSGQLVGFDIDIAKALCEKMKVECTFVAQDWDGIIPALLAKKFDAIVASMSITDERKEKVAFTVPYYQTPGDFIAPKDTKITDISPEALKGKTLGTQSATTAAVYLEEKYKGSEIKLYPTQDEANADLAAGRLDAILADKFVLYEWLEKSNDGKCCKFVGPDLKDVNPQGTGIAVRKEDNELREKINAAIKEIVADGTYKKINAKYFPFDIY</sequence>
<feature type="chain" id="PRO_5045379677" evidence="7">
    <location>
        <begin position="23"/>
        <end position="254"/>
    </location>
</feature>
<feature type="signal peptide" evidence="7">
    <location>
        <begin position="1"/>
        <end position="22"/>
    </location>
</feature>
<dbReference type="SMART" id="SM00062">
    <property type="entry name" value="PBPb"/>
    <property type="match status" value="1"/>
</dbReference>
<evidence type="ECO:0000256" key="1">
    <source>
        <dbReference type="ARBA" id="ARBA00004418"/>
    </source>
</evidence>
<feature type="domain" description="Solute-binding protein family 3/N-terminal" evidence="8">
    <location>
        <begin position="26"/>
        <end position="252"/>
    </location>
</feature>
<evidence type="ECO:0000256" key="4">
    <source>
        <dbReference type="ARBA" id="ARBA00022729"/>
    </source>
</evidence>
<comment type="similarity">
    <text evidence="2 6">Belongs to the bacterial solute-binding protein 3 family.</text>
</comment>
<protein>
    <submittedName>
        <fullName evidence="10">ABC transporter substrate-binding protein</fullName>
    </submittedName>
</protein>
<comment type="caution">
    <text evidence="10">The sequence shown here is derived from an EMBL/GenBank/DDBJ whole genome shotgun (WGS) entry which is preliminary data.</text>
</comment>
<evidence type="ECO:0000256" key="7">
    <source>
        <dbReference type="SAM" id="SignalP"/>
    </source>
</evidence>
<comment type="subcellular location">
    <subcellularLocation>
        <location evidence="1">Periplasm</location>
    </subcellularLocation>
</comment>
<dbReference type="PANTHER" id="PTHR35936">
    <property type="entry name" value="MEMBRANE-BOUND LYTIC MUREIN TRANSGLYCOSYLASE F"/>
    <property type="match status" value="1"/>
</dbReference>
<organism evidence="10 11">
    <name type="scientific">Ancylobacter oerskovii</name>
    <dbReference type="NCBI Taxonomy" id="459519"/>
    <lineage>
        <taxon>Bacteria</taxon>
        <taxon>Pseudomonadati</taxon>
        <taxon>Pseudomonadota</taxon>
        <taxon>Alphaproteobacteria</taxon>
        <taxon>Hyphomicrobiales</taxon>
        <taxon>Xanthobacteraceae</taxon>
        <taxon>Ancylobacter</taxon>
    </lineage>
</organism>
<reference evidence="11" key="1">
    <citation type="journal article" date="2019" name="Int. J. Syst. Evol. Microbiol.">
        <title>The Global Catalogue of Microorganisms (GCM) 10K type strain sequencing project: providing services to taxonomists for standard genome sequencing and annotation.</title>
        <authorList>
            <consortium name="The Broad Institute Genomics Platform"/>
            <consortium name="The Broad Institute Genome Sequencing Center for Infectious Disease"/>
            <person name="Wu L."/>
            <person name="Ma J."/>
        </authorList>
    </citation>
    <scope>NUCLEOTIDE SEQUENCE [LARGE SCALE GENOMIC DNA]</scope>
    <source>
        <strain evidence="11">CCM 7435</strain>
    </source>
</reference>
<dbReference type="Gene3D" id="3.40.190.10">
    <property type="entry name" value="Periplasmic binding protein-like II"/>
    <property type="match status" value="2"/>
</dbReference>
<gene>
    <name evidence="10" type="ORF">ACFSNC_21660</name>
</gene>
<keyword evidence="11" id="KW-1185">Reference proteome</keyword>
<dbReference type="PANTHER" id="PTHR35936:SF17">
    <property type="entry name" value="ARGININE-BINDING EXTRACELLULAR PROTEIN ARTP"/>
    <property type="match status" value="1"/>
</dbReference>
<evidence type="ECO:0000259" key="9">
    <source>
        <dbReference type="SMART" id="SM00079"/>
    </source>
</evidence>
<keyword evidence="5" id="KW-0574">Periplasm</keyword>
<dbReference type="NCBIfam" id="TIGR01096">
    <property type="entry name" value="3A0103s03R"/>
    <property type="match status" value="1"/>
</dbReference>
<evidence type="ECO:0000256" key="2">
    <source>
        <dbReference type="ARBA" id="ARBA00010333"/>
    </source>
</evidence>
<dbReference type="SUPFAM" id="SSF53850">
    <property type="entry name" value="Periplasmic binding protein-like II"/>
    <property type="match status" value="1"/>
</dbReference>
<evidence type="ECO:0000256" key="6">
    <source>
        <dbReference type="RuleBase" id="RU003744"/>
    </source>
</evidence>
<dbReference type="CDD" id="cd13702">
    <property type="entry name" value="PBP2_mlr5654_like"/>
    <property type="match status" value="1"/>
</dbReference>
<dbReference type="PROSITE" id="PS01039">
    <property type="entry name" value="SBP_BACTERIAL_3"/>
    <property type="match status" value="1"/>
</dbReference>
<dbReference type="InterPro" id="IPR018313">
    <property type="entry name" value="SBP_3_CS"/>
</dbReference>
<dbReference type="EMBL" id="JBHUHD010000001">
    <property type="protein sequence ID" value="MFD2143023.1"/>
    <property type="molecule type" value="Genomic_DNA"/>
</dbReference>
<proteinExistence type="inferred from homology"/>
<evidence type="ECO:0000256" key="5">
    <source>
        <dbReference type="ARBA" id="ARBA00022764"/>
    </source>
</evidence>
<evidence type="ECO:0000313" key="11">
    <source>
        <dbReference type="Proteomes" id="UP001597299"/>
    </source>
</evidence>
<dbReference type="RefSeq" id="WP_213356000.1">
    <property type="nucleotide sequence ID" value="NZ_JAHBGB010000044.1"/>
</dbReference>
<dbReference type="InterPro" id="IPR005768">
    <property type="entry name" value="Lys_Arg_Orn-bd"/>
</dbReference>
<keyword evidence="4 7" id="KW-0732">Signal</keyword>
<evidence type="ECO:0000259" key="8">
    <source>
        <dbReference type="SMART" id="SM00062"/>
    </source>
</evidence>
<dbReference type="SMART" id="SM00079">
    <property type="entry name" value="PBPe"/>
    <property type="match status" value="1"/>
</dbReference>
<feature type="domain" description="Ionotropic glutamate receptor C-terminal" evidence="9">
    <location>
        <begin position="26"/>
        <end position="251"/>
    </location>
</feature>
<evidence type="ECO:0000313" key="10">
    <source>
        <dbReference type="EMBL" id="MFD2143023.1"/>
    </source>
</evidence>
<dbReference type="InterPro" id="IPR001638">
    <property type="entry name" value="Solute-binding_3/MltF_N"/>
</dbReference>
<dbReference type="InterPro" id="IPR001320">
    <property type="entry name" value="Iontro_rcpt_C"/>
</dbReference>
<dbReference type="Proteomes" id="UP001597299">
    <property type="component" value="Unassembled WGS sequence"/>
</dbReference>
<keyword evidence="3" id="KW-0813">Transport</keyword>
<evidence type="ECO:0000256" key="3">
    <source>
        <dbReference type="ARBA" id="ARBA00022448"/>
    </source>
</evidence>
<name>A0ABW4Z3L6_9HYPH</name>
<accession>A0ABW4Z3L6</accession>